<comment type="catalytic activity">
    <reaction evidence="15">
        <text>1-hexadecanoyl-2-(9Z,12Z-octadecadienoyl)-sn-glycero-3-phosphoethanolamine + H2O = 1-hexadecanoyl-sn-glycero-3-phosphoethanolamine + (9Z,12Z)-octadecadienoate + H(+)</text>
        <dbReference type="Rhea" id="RHEA:40815"/>
        <dbReference type="ChEBI" id="CHEBI:15377"/>
        <dbReference type="ChEBI" id="CHEBI:15378"/>
        <dbReference type="ChEBI" id="CHEBI:30245"/>
        <dbReference type="ChEBI" id="CHEBI:73004"/>
        <dbReference type="ChEBI" id="CHEBI:73008"/>
    </reaction>
    <physiologicalReaction direction="left-to-right" evidence="15">
        <dbReference type="Rhea" id="RHEA:40816"/>
    </physiologicalReaction>
</comment>
<dbReference type="InterPro" id="IPR001211">
    <property type="entry name" value="PLA2"/>
</dbReference>
<evidence type="ECO:0000256" key="19">
    <source>
        <dbReference type="RuleBase" id="RU003654"/>
    </source>
</evidence>
<dbReference type="GeneTree" id="ENSGT00940000154885"/>
<evidence type="ECO:0000256" key="9">
    <source>
        <dbReference type="ARBA" id="ARBA00047535"/>
    </source>
</evidence>
<dbReference type="CDD" id="cd00125">
    <property type="entry name" value="PLA2c"/>
    <property type="match status" value="1"/>
</dbReference>
<comment type="similarity">
    <text evidence="19">Belongs to the phospholipase A2 family.</text>
</comment>
<dbReference type="Gene3D" id="1.20.90.10">
    <property type="entry name" value="Phospholipase A2 domain"/>
    <property type="match status" value="1"/>
</dbReference>
<dbReference type="EC" id="3.1.1.4" evidence="2 20"/>
<dbReference type="PROSITE" id="PS00119">
    <property type="entry name" value="PA2_ASP"/>
    <property type="match status" value="1"/>
</dbReference>
<dbReference type="PANTHER" id="PTHR11716:SF94">
    <property type="entry name" value="PHOSPHOLIPASE A2"/>
    <property type="match status" value="1"/>
</dbReference>
<evidence type="ECO:0000256" key="16">
    <source>
        <dbReference type="PIRSR" id="PIRSR601211-1"/>
    </source>
</evidence>
<comment type="catalytic activity">
    <reaction evidence="11">
        <text>N-hexadecanoyl-1,2-di-(9Z-octadecenoyl)-sn-glycero-3-phosphoethanolamine + H2O = N-hexadecanoyl-1-(9Z-octadecenoyl)-sn-glycero-3-phosphoethanolamine + (9Z)-octadecenoate + H(+)</text>
        <dbReference type="Rhea" id="RHEA:45424"/>
        <dbReference type="ChEBI" id="CHEBI:15377"/>
        <dbReference type="ChEBI" id="CHEBI:15378"/>
        <dbReference type="ChEBI" id="CHEBI:30823"/>
        <dbReference type="ChEBI" id="CHEBI:78097"/>
        <dbReference type="ChEBI" id="CHEBI:85217"/>
    </reaction>
    <physiologicalReaction direction="left-to-right" evidence="11">
        <dbReference type="Rhea" id="RHEA:45425"/>
    </physiologicalReaction>
</comment>
<dbReference type="PRINTS" id="PR00389">
    <property type="entry name" value="PHPHLIPASEA2"/>
</dbReference>
<dbReference type="InterPro" id="IPR033112">
    <property type="entry name" value="PLA2_Asp_AS"/>
</dbReference>
<dbReference type="GO" id="GO:0005576">
    <property type="term" value="C:extracellular region"/>
    <property type="evidence" value="ECO:0007669"/>
    <property type="project" value="UniProtKB-SubCell"/>
</dbReference>
<comment type="catalytic activity">
    <reaction evidence="20">
        <text>a 1,2-diacyl-sn-glycero-3-phosphocholine + H2O = a 1-acyl-sn-glycero-3-phosphocholine + a fatty acid + H(+)</text>
        <dbReference type="Rhea" id="RHEA:15801"/>
        <dbReference type="ChEBI" id="CHEBI:15377"/>
        <dbReference type="ChEBI" id="CHEBI:15378"/>
        <dbReference type="ChEBI" id="CHEBI:28868"/>
        <dbReference type="ChEBI" id="CHEBI:57643"/>
        <dbReference type="ChEBI" id="CHEBI:58168"/>
        <dbReference type="EC" id="3.1.1.4"/>
    </reaction>
</comment>
<dbReference type="GO" id="GO:0047498">
    <property type="term" value="F:calcium-dependent phospholipase A2 activity"/>
    <property type="evidence" value="ECO:0007669"/>
    <property type="project" value="TreeGrafter"/>
</dbReference>
<evidence type="ECO:0000256" key="1">
    <source>
        <dbReference type="ARBA" id="ARBA00004613"/>
    </source>
</evidence>
<evidence type="ECO:0000256" key="13">
    <source>
        <dbReference type="ARBA" id="ARBA00048373"/>
    </source>
</evidence>
<evidence type="ECO:0000256" key="15">
    <source>
        <dbReference type="ARBA" id="ARBA00049039"/>
    </source>
</evidence>
<keyword evidence="3 20" id="KW-0964">Secreted</keyword>
<feature type="disulfide bond" evidence="18">
    <location>
        <begin position="52"/>
        <end position="138"/>
    </location>
</feature>
<evidence type="ECO:0000313" key="22">
    <source>
        <dbReference type="Ensembl" id="ENSECRP00000029171.1"/>
    </source>
</evidence>
<reference evidence="22" key="1">
    <citation type="submission" date="2021-06" db="EMBL/GenBank/DDBJ databases">
        <authorList>
            <consortium name="Wellcome Sanger Institute Data Sharing"/>
        </authorList>
    </citation>
    <scope>NUCLEOTIDE SEQUENCE [LARGE SCALE GENOMIC DNA]</scope>
</reference>
<evidence type="ECO:0000256" key="8">
    <source>
        <dbReference type="ARBA" id="ARBA00023157"/>
    </source>
</evidence>
<evidence type="ECO:0000256" key="11">
    <source>
        <dbReference type="ARBA" id="ARBA00048221"/>
    </source>
</evidence>
<keyword evidence="4 17" id="KW-0479">Metal-binding</keyword>
<dbReference type="FunFam" id="1.20.90.10:FF:000011">
    <property type="entry name" value="Phospholipase A(2)"/>
    <property type="match status" value="1"/>
</dbReference>
<evidence type="ECO:0000256" key="20">
    <source>
        <dbReference type="RuleBase" id="RU361236"/>
    </source>
</evidence>
<comment type="catalytic activity">
    <reaction evidence="12">
        <text>1,2-dihexadecanoyl-sn-glycero-3-phosphocholine + H2O = 1-hexadecanoyl-sn-glycero-3-phosphocholine + hexadecanoate + H(+)</text>
        <dbReference type="Rhea" id="RHEA:41223"/>
        <dbReference type="ChEBI" id="CHEBI:7896"/>
        <dbReference type="ChEBI" id="CHEBI:15377"/>
        <dbReference type="ChEBI" id="CHEBI:15378"/>
        <dbReference type="ChEBI" id="CHEBI:72998"/>
        <dbReference type="ChEBI" id="CHEBI:72999"/>
    </reaction>
    <physiologicalReaction direction="left-to-right" evidence="12">
        <dbReference type="Rhea" id="RHEA:41224"/>
    </physiologicalReaction>
</comment>
<dbReference type="GO" id="GO:0005102">
    <property type="term" value="F:signaling receptor binding"/>
    <property type="evidence" value="ECO:0007669"/>
    <property type="project" value="UniProtKB-ARBA"/>
</dbReference>
<dbReference type="GO" id="GO:0005509">
    <property type="term" value="F:calcium ion binding"/>
    <property type="evidence" value="ECO:0007669"/>
    <property type="project" value="InterPro"/>
</dbReference>
<comment type="catalytic activity">
    <reaction evidence="9">
        <text>N,1-dihexadecanoyl-2-(9Z,12Z-octadecadienoyl)-sn-glycero-3-phosphoethanolamine + H2O = N,1-dihexadecanoyl-sn-glycero-3-phosphoethanolamine + (9Z,12Z)-octadecadienoate + H(+)</text>
        <dbReference type="Rhea" id="RHEA:56424"/>
        <dbReference type="ChEBI" id="CHEBI:15377"/>
        <dbReference type="ChEBI" id="CHEBI:15378"/>
        <dbReference type="ChEBI" id="CHEBI:30245"/>
        <dbReference type="ChEBI" id="CHEBI:85334"/>
        <dbReference type="ChEBI" id="CHEBI:85335"/>
    </reaction>
    <physiologicalReaction direction="left-to-right" evidence="9">
        <dbReference type="Rhea" id="RHEA:56425"/>
    </physiologicalReaction>
</comment>
<dbReference type="PANTHER" id="PTHR11716">
    <property type="entry name" value="PHOSPHOLIPASE A2 FAMILY MEMBER"/>
    <property type="match status" value="1"/>
</dbReference>
<comment type="catalytic activity">
    <reaction evidence="14">
        <text>1-hexadecanoyl-2-(9Z-octadecenoyl)-sn-glycero-3-phosphocholine + H2O = 1-hexadecanoyl-sn-glycero-3-phosphocholine + (9Z)-octadecenoate + H(+)</text>
        <dbReference type="Rhea" id="RHEA:38779"/>
        <dbReference type="ChEBI" id="CHEBI:15377"/>
        <dbReference type="ChEBI" id="CHEBI:15378"/>
        <dbReference type="ChEBI" id="CHEBI:30823"/>
        <dbReference type="ChEBI" id="CHEBI:72998"/>
        <dbReference type="ChEBI" id="CHEBI:73001"/>
    </reaction>
    <physiologicalReaction direction="left-to-right" evidence="14">
        <dbReference type="Rhea" id="RHEA:38780"/>
    </physiologicalReaction>
</comment>
<keyword evidence="5 20" id="KW-0378">Hydrolase</keyword>
<name>A0A8C4TDT6_ERPCA</name>
<evidence type="ECO:0000313" key="23">
    <source>
        <dbReference type="Proteomes" id="UP000694620"/>
    </source>
</evidence>
<evidence type="ECO:0000256" key="14">
    <source>
        <dbReference type="ARBA" id="ARBA00048699"/>
    </source>
</evidence>
<evidence type="ECO:0000259" key="21">
    <source>
        <dbReference type="SMART" id="SM00085"/>
    </source>
</evidence>
<dbReference type="GO" id="GO:0005543">
    <property type="term" value="F:phospholipid binding"/>
    <property type="evidence" value="ECO:0007669"/>
    <property type="project" value="TreeGrafter"/>
</dbReference>
<accession>A0A8C4TDT6</accession>
<dbReference type="GO" id="GO:0006644">
    <property type="term" value="P:phospholipid metabolic process"/>
    <property type="evidence" value="ECO:0007669"/>
    <property type="project" value="InterPro"/>
</dbReference>
<feature type="active site" evidence="16">
    <location>
        <position position="113"/>
    </location>
</feature>
<keyword evidence="7 20" id="KW-0443">Lipid metabolism</keyword>
<evidence type="ECO:0000256" key="18">
    <source>
        <dbReference type="PIRSR" id="PIRSR601211-3"/>
    </source>
</evidence>
<evidence type="ECO:0000256" key="17">
    <source>
        <dbReference type="PIRSR" id="PIRSR601211-2"/>
    </source>
</evidence>
<feature type="binding site" evidence="17">
    <location>
        <position position="57"/>
    </location>
    <ligand>
        <name>Ca(2+)</name>
        <dbReference type="ChEBI" id="CHEBI:29108"/>
    </ligand>
</feature>
<dbReference type="Ensembl" id="ENSECRT00000029787.1">
    <property type="protein sequence ID" value="ENSECRP00000029171.1"/>
    <property type="gene ID" value="ENSECRG00000019765.1"/>
</dbReference>
<keyword evidence="8 18" id="KW-1015">Disulfide bond</keyword>
<evidence type="ECO:0000256" key="4">
    <source>
        <dbReference type="ARBA" id="ARBA00022723"/>
    </source>
</evidence>
<dbReference type="AlphaFoldDB" id="A0A8C4TDT6"/>
<evidence type="ECO:0000256" key="7">
    <source>
        <dbReference type="ARBA" id="ARBA00023098"/>
    </source>
</evidence>
<comment type="catalytic activity">
    <reaction evidence="10">
        <text>1-hexadecanoyl-2-(9Z-octadecenoyl)-sn-glycero-3-phospho-(1'-sn-glycerol) + H2O = 1-hexadecanoyl-sn-glycero-3-phospho-(1'-sn-glycerol) + (9Z)-octadecenoate + H(+)</text>
        <dbReference type="Rhea" id="RHEA:40919"/>
        <dbReference type="ChEBI" id="CHEBI:15377"/>
        <dbReference type="ChEBI" id="CHEBI:15378"/>
        <dbReference type="ChEBI" id="CHEBI:30823"/>
        <dbReference type="ChEBI" id="CHEBI:72841"/>
        <dbReference type="ChEBI" id="CHEBI:75158"/>
    </reaction>
    <physiologicalReaction direction="left-to-right" evidence="10">
        <dbReference type="Rhea" id="RHEA:40920"/>
    </physiologicalReaction>
</comment>
<reference evidence="22" key="3">
    <citation type="submission" date="2025-09" db="UniProtKB">
        <authorList>
            <consortium name="Ensembl"/>
        </authorList>
    </citation>
    <scope>IDENTIFICATION</scope>
</reference>
<feature type="binding site" evidence="17">
    <location>
        <position position="70"/>
    </location>
    <ligand>
        <name>Ca(2+)</name>
        <dbReference type="ChEBI" id="CHEBI:29108"/>
    </ligand>
</feature>
<comment type="subcellular location">
    <subcellularLocation>
        <location evidence="1 20">Secreted</location>
    </subcellularLocation>
</comment>
<evidence type="ECO:0000256" key="10">
    <source>
        <dbReference type="ARBA" id="ARBA00048015"/>
    </source>
</evidence>
<dbReference type="Proteomes" id="UP000694620">
    <property type="component" value="Chromosome 18"/>
</dbReference>
<dbReference type="GO" id="GO:0050482">
    <property type="term" value="P:arachidonate secretion"/>
    <property type="evidence" value="ECO:0007669"/>
    <property type="project" value="InterPro"/>
</dbReference>
<feature type="active site" evidence="16">
    <location>
        <position position="69"/>
    </location>
</feature>
<feature type="disulfide bond" evidence="18">
    <location>
        <begin position="72"/>
        <end position="112"/>
    </location>
</feature>
<evidence type="ECO:0000256" key="3">
    <source>
        <dbReference type="ARBA" id="ARBA00022525"/>
    </source>
</evidence>
<comment type="catalytic activity">
    <reaction evidence="13">
        <text>1-hexadecanoyl-2-(5Z,8Z,11Z,14Z-eicosatetraenoyl)-sn-glycero-3-phosphocholine + H2O = 1-hexadecanoyl-sn-glycero-3-phosphocholine + (5Z,8Z,11Z,14Z)-eicosatetraenoate + H(+)</text>
        <dbReference type="Rhea" id="RHEA:40427"/>
        <dbReference type="ChEBI" id="CHEBI:15377"/>
        <dbReference type="ChEBI" id="CHEBI:15378"/>
        <dbReference type="ChEBI" id="CHEBI:32395"/>
        <dbReference type="ChEBI" id="CHEBI:72998"/>
        <dbReference type="ChEBI" id="CHEBI:73003"/>
    </reaction>
    <physiologicalReaction direction="left-to-right" evidence="13">
        <dbReference type="Rhea" id="RHEA:40428"/>
    </physiologicalReaction>
</comment>
<comment type="cofactor">
    <cofactor evidence="17">
        <name>Ca(2+)</name>
        <dbReference type="ChEBI" id="CHEBI:29108"/>
    </cofactor>
    <text evidence="17">Binds 1 Ca(2+) ion per subunit.</text>
</comment>
<dbReference type="InterPro" id="IPR016090">
    <property type="entry name" value="PLA2-like_dom"/>
</dbReference>
<dbReference type="InterPro" id="IPR036444">
    <property type="entry name" value="PLipase_A2_dom_sf"/>
</dbReference>
<evidence type="ECO:0000256" key="12">
    <source>
        <dbReference type="ARBA" id="ARBA00048227"/>
    </source>
</evidence>
<dbReference type="SMART" id="SM00085">
    <property type="entry name" value="PA2c"/>
    <property type="match status" value="1"/>
</dbReference>
<dbReference type="Pfam" id="PF00068">
    <property type="entry name" value="Phospholip_A2_1"/>
    <property type="match status" value="1"/>
</dbReference>
<evidence type="ECO:0000256" key="6">
    <source>
        <dbReference type="ARBA" id="ARBA00022837"/>
    </source>
</evidence>
<evidence type="ECO:0000256" key="5">
    <source>
        <dbReference type="ARBA" id="ARBA00022801"/>
    </source>
</evidence>
<sequence length="139" mass="15698">MPPGTQTLIKDPLSQVSCKIGLVFPVLWQFKNMIKCAIPGCEPLHDYNNYCCNCGLGGSGKPVNDLDVHDNCYSAFKKVPEFFPFFDNPYTEVYTGSLAENNDSCEKHICECDRQAVMCFSKVDYNLEYKSLDTSEHCK</sequence>
<evidence type="ECO:0000256" key="2">
    <source>
        <dbReference type="ARBA" id="ARBA00013278"/>
    </source>
</evidence>
<proteinExistence type="inferred from homology"/>
<dbReference type="GO" id="GO:0016042">
    <property type="term" value="P:lipid catabolic process"/>
    <property type="evidence" value="ECO:0007669"/>
    <property type="project" value="InterPro"/>
</dbReference>
<keyword evidence="23" id="KW-1185">Reference proteome</keyword>
<feature type="domain" description="Phospholipase A2-like central" evidence="21">
    <location>
        <begin position="26"/>
        <end position="139"/>
    </location>
</feature>
<feature type="binding site" evidence="17">
    <location>
        <position position="55"/>
    </location>
    <ligand>
        <name>Ca(2+)</name>
        <dbReference type="ChEBI" id="CHEBI:29108"/>
    </ligand>
</feature>
<reference evidence="22" key="2">
    <citation type="submission" date="2025-08" db="UniProtKB">
        <authorList>
            <consortium name="Ensembl"/>
        </authorList>
    </citation>
    <scope>IDENTIFICATION</scope>
</reference>
<protein>
    <recommendedName>
        <fullName evidence="2 20">Phospholipase A2</fullName>
        <ecNumber evidence="2 20">3.1.1.4</ecNumber>
    </recommendedName>
</protein>
<dbReference type="SUPFAM" id="SSF48619">
    <property type="entry name" value="Phospholipase A2, PLA2"/>
    <property type="match status" value="1"/>
</dbReference>
<keyword evidence="6 17" id="KW-0106">Calcium</keyword>
<organism evidence="22 23">
    <name type="scientific">Erpetoichthys calabaricus</name>
    <name type="common">Rope fish</name>
    <name type="synonym">Calamoichthys calabaricus</name>
    <dbReference type="NCBI Taxonomy" id="27687"/>
    <lineage>
        <taxon>Eukaryota</taxon>
        <taxon>Metazoa</taxon>
        <taxon>Chordata</taxon>
        <taxon>Craniata</taxon>
        <taxon>Vertebrata</taxon>
        <taxon>Euteleostomi</taxon>
        <taxon>Actinopterygii</taxon>
        <taxon>Polypteriformes</taxon>
        <taxon>Polypteridae</taxon>
        <taxon>Erpetoichthys</taxon>
    </lineage>
</organism>